<keyword evidence="3" id="KW-1185">Reference proteome</keyword>
<dbReference type="EnsemblBacteria" id="ACO79388">
    <property type="protein sequence ID" value="ACO79388"/>
    <property type="gene ID" value="Avin_32290"/>
</dbReference>
<organism evidence="2 3">
    <name type="scientific">Azotobacter vinelandii (strain DJ / ATCC BAA-1303)</name>
    <dbReference type="NCBI Taxonomy" id="322710"/>
    <lineage>
        <taxon>Bacteria</taxon>
        <taxon>Pseudomonadati</taxon>
        <taxon>Pseudomonadota</taxon>
        <taxon>Gammaproteobacteria</taxon>
        <taxon>Pseudomonadales</taxon>
        <taxon>Pseudomonadaceae</taxon>
        <taxon>Azotobacter</taxon>
    </lineage>
</organism>
<name>C1DP35_AZOVD</name>
<feature type="region of interest" description="Disordered" evidence="1">
    <location>
        <begin position="27"/>
        <end position="59"/>
    </location>
</feature>
<proteinExistence type="predicted"/>
<feature type="compositionally biased region" description="Polar residues" evidence="1">
    <location>
        <begin position="44"/>
        <end position="59"/>
    </location>
</feature>
<accession>C1DP35</accession>
<dbReference type="AlphaFoldDB" id="C1DP35"/>
<evidence type="ECO:0000313" key="3">
    <source>
        <dbReference type="Proteomes" id="UP000002424"/>
    </source>
</evidence>
<dbReference type="KEGG" id="avn:Avin_32290"/>
<dbReference type="EMBL" id="CP001157">
    <property type="protein sequence ID" value="ACO79388.1"/>
    <property type="molecule type" value="Genomic_DNA"/>
</dbReference>
<sequence>MQERQNFLDLLIEVVDVRRSRFNAVSINGPDVARPSPMSKRPSARTSNCRKSSVTFSDE</sequence>
<dbReference type="Proteomes" id="UP000002424">
    <property type="component" value="Chromosome"/>
</dbReference>
<reference evidence="2 3" key="1">
    <citation type="journal article" date="2009" name="J. Bacteriol.">
        <title>Genome sequence of Azotobacter vinelandii, an obligate aerobe specialized to support diverse anaerobic metabolic processes.</title>
        <authorList>
            <person name="Setubal J.C."/>
            <person name="dos Santos P."/>
            <person name="Goldman B.S."/>
            <person name="Ertesvag H."/>
            <person name="Espin G."/>
            <person name="Rubio L.M."/>
            <person name="Valla S."/>
            <person name="Almeida N.F."/>
            <person name="Balasubramanian D."/>
            <person name="Cromes L."/>
            <person name="Curatti L."/>
            <person name="Du Z."/>
            <person name="Godsy E."/>
            <person name="Goodner B."/>
            <person name="Hellner-Burris K."/>
            <person name="Hernandez J.A."/>
            <person name="Houmiel K."/>
            <person name="Imperial J."/>
            <person name="Kennedy C."/>
            <person name="Larson T.J."/>
            <person name="Latreille P."/>
            <person name="Ligon L.S."/>
            <person name="Lu J."/>
            <person name="Maerk M."/>
            <person name="Miller N.M."/>
            <person name="Norton S."/>
            <person name="O'Carroll I.P."/>
            <person name="Paulsen I."/>
            <person name="Raulfs E.C."/>
            <person name="Roemer R."/>
            <person name="Rosser J."/>
            <person name="Segura D."/>
            <person name="Slater S."/>
            <person name="Stricklin S.L."/>
            <person name="Studholme D.J."/>
            <person name="Sun J."/>
            <person name="Viana C.J."/>
            <person name="Wallin E."/>
            <person name="Wang B."/>
            <person name="Wheeler C."/>
            <person name="Zhu H."/>
            <person name="Dean D.R."/>
            <person name="Dixon R."/>
            <person name="Wood D."/>
        </authorList>
    </citation>
    <scope>NUCLEOTIDE SEQUENCE [LARGE SCALE GENOMIC DNA]</scope>
    <source>
        <strain evidence="3">DJ / ATCC BAA-1303</strain>
    </source>
</reference>
<gene>
    <name evidence="2" type="ordered locus">Avin_32290</name>
</gene>
<evidence type="ECO:0000256" key="1">
    <source>
        <dbReference type="SAM" id="MobiDB-lite"/>
    </source>
</evidence>
<protein>
    <submittedName>
        <fullName evidence="2">Uncharacterized protein</fullName>
    </submittedName>
</protein>
<dbReference type="HOGENOM" id="CLU_2950276_0_0_6"/>
<evidence type="ECO:0000313" key="2">
    <source>
        <dbReference type="EMBL" id="ACO79388.1"/>
    </source>
</evidence>